<keyword evidence="2" id="KW-1185">Reference proteome</keyword>
<dbReference type="HOGENOM" id="CLU_3296065_0_0_11"/>
<gene>
    <name evidence="1" type="ORF">SaccyDRAFT_0685</name>
</gene>
<sequence length="40" mass="3876">MSPARAFGALPAAVAAGHVACANEGLAAAREALARLGVED</sequence>
<dbReference type="EMBL" id="CM001440">
    <property type="protein sequence ID" value="EHR59609.1"/>
    <property type="molecule type" value="Genomic_DNA"/>
</dbReference>
<evidence type="ECO:0000313" key="1">
    <source>
        <dbReference type="EMBL" id="EHR59609.1"/>
    </source>
</evidence>
<dbReference type="RefSeq" id="WP_005453600.1">
    <property type="nucleotide sequence ID" value="NZ_CM001440.1"/>
</dbReference>
<protein>
    <submittedName>
        <fullName evidence="1">Uncharacterized protein</fullName>
    </submittedName>
</protein>
<name>H5XI03_9PSEU</name>
<reference evidence="1 2" key="1">
    <citation type="submission" date="2011-11" db="EMBL/GenBank/DDBJ databases">
        <title>The Noncontiguous Finished sequence of Saccharomonospora cyanea NA-134.</title>
        <authorList>
            <consortium name="US DOE Joint Genome Institute"/>
            <person name="Lucas S."/>
            <person name="Han J."/>
            <person name="Lapidus A."/>
            <person name="Cheng J.-F."/>
            <person name="Goodwin L."/>
            <person name="Pitluck S."/>
            <person name="Peters L."/>
            <person name="Ovchinnikova G."/>
            <person name="Lu M."/>
            <person name="Detter J.C."/>
            <person name="Han C."/>
            <person name="Tapia R."/>
            <person name="Land M."/>
            <person name="Hauser L."/>
            <person name="Kyrpides N."/>
            <person name="Ivanova N."/>
            <person name="Pagani I."/>
            <person name="Brambilla E.-M."/>
            <person name="Klenk H.-P."/>
            <person name="Woyke T."/>
        </authorList>
    </citation>
    <scope>NUCLEOTIDE SEQUENCE [LARGE SCALE GENOMIC DNA]</scope>
    <source>
        <strain evidence="1 2">NA-134</strain>
    </source>
</reference>
<evidence type="ECO:0000313" key="2">
    <source>
        <dbReference type="Proteomes" id="UP000002791"/>
    </source>
</evidence>
<proteinExistence type="predicted"/>
<organism evidence="1 2">
    <name type="scientific">Saccharomonospora cyanea NA-134</name>
    <dbReference type="NCBI Taxonomy" id="882082"/>
    <lineage>
        <taxon>Bacteria</taxon>
        <taxon>Bacillati</taxon>
        <taxon>Actinomycetota</taxon>
        <taxon>Actinomycetes</taxon>
        <taxon>Pseudonocardiales</taxon>
        <taxon>Pseudonocardiaceae</taxon>
        <taxon>Saccharomonospora</taxon>
    </lineage>
</organism>
<dbReference type="Proteomes" id="UP000002791">
    <property type="component" value="Chromosome"/>
</dbReference>
<dbReference type="AlphaFoldDB" id="H5XI03"/>
<accession>H5XI03</accession>